<dbReference type="InterPro" id="IPR002035">
    <property type="entry name" value="VWF_A"/>
</dbReference>
<dbReference type="Pfam" id="PF13768">
    <property type="entry name" value="VWA_3"/>
    <property type="match status" value="2"/>
</dbReference>
<dbReference type="InterPro" id="IPR013694">
    <property type="entry name" value="VIT"/>
</dbReference>
<dbReference type="SMART" id="SM00327">
    <property type="entry name" value="VWA"/>
    <property type="match status" value="1"/>
</dbReference>
<dbReference type="PANTHER" id="PTHR45737">
    <property type="entry name" value="VON WILLEBRAND FACTOR A DOMAIN-CONTAINING PROTEIN 5A"/>
    <property type="match status" value="1"/>
</dbReference>
<name>A0A9X0BCN7_9EURO</name>
<proteinExistence type="predicted"/>
<dbReference type="PANTHER" id="PTHR45737:SF6">
    <property type="entry name" value="VON WILLEBRAND FACTOR A DOMAIN-CONTAINING PROTEIN 5A"/>
    <property type="match status" value="1"/>
</dbReference>
<dbReference type="RefSeq" id="XP_056492207.1">
    <property type="nucleotide sequence ID" value="XM_056626412.1"/>
</dbReference>
<dbReference type="Proteomes" id="UP001147747">
    <property type="component" value="Unassembled WGS sequence"/>
</dbReference>
<gene>
    <name evidence="2" type="ORF">N7509_001775</name>
</gene>
<dbReference type="InterPro" id="IPR036465">
    <property type="entry name" value="vWFA_dom_sf"/>
</dbReference>
<reference evidence="2" key="1">
    <citation type="submission" date="2022-12" db="EMBL/GenBank/DDBJ databases">
        <authorList>
            <person name="Petersen C."/>
        </authorList>
    </citation>
    <scope>NUCLEOTIDE SEQUENCE</scope>
    <source>
        <strain evidence="2">IBT 29677</strain>
    </source>
</reference>
<organism evidence="2 3">
    <name type="scientific">Penicillium cosmopolitanum</name>
    <dbReference type="NCBI Taxonomy" id="1131564"/>
    <lineage>
        <taxon>Eukaryota</taxon>
        <taxon>Fungi</taxon>
        <taxon>Dikarya</taxon>
        <taxon>Ascomycota</taxon>
        <taxon>Pezizomycotina</taxon>
        <taxon>Eurotiomycetes</taxon>
        <taxon>Eurotiomycetidae</taxon>
        <taxon>Eurotiales</taxon>
        <taxon>Aspergillaceae</taxon>
        <taxon>Penicillium</taxon>
    </lineage>
</organism>
<keyword evidence="3" id="KW-1185">Reference proteome</keyword>
<feature type="domain" description="VIT" evidence="1">
    <location>
        <begin position="8"/>
        <end position="140"/>
    </location>
</feature>
<dbReference type="Gene3D" id="3.40.50.410">
    <property type="entry name" value="von Willebrand factor, type A domain"/>
    <property type="match status" value="1"/>
</dbReference>
<dbReference type="Pfam" id="PF08487">
    <property type="entry name" value="VIT"/>
    <property type="match status" value="1"/>
</dbReference>
<dbReference type="SUPFAM" id="SSF53300">
    <property type="entry name" value="vWA-like"/>
    <property type="match status" value="1"/>
</dbReference>
<dbReference type="PROSITE" id="PS51468">
    <property type="entry name" value="VIT"/>
    <property type="match status" value="1"/>
</dbReference>
<evidence type="ECO:0000313" key="3">
    <source>
        <dbReference type="Proteomes" id="UP001147747"/>
    </source>
</evidence>
<reference evidence="2" key="2">
    <citation type="journal article" date="2023" name="IMA Fungus">
        <title>Comparative genomic study of the Penicillium genus elucidates a diverse pangenome and 15 lateral gene transfer events.</title>
        <authorList>
            <person name="Petersen C."/>
            <person name="Sorensen T."/>
            <person name="Nielsen M.R."/>
            <person name="Sondergaard T.E."/>
            <person name="Sorensen J.L."/>
            <person name="Fitzpatrick D.A."/>
            <person name="Frisvad J.C."/>
            <person name="Nielsen K.L."/>
        </authorList>
    </citation>
    <scope>NUCLEOTIDE SEQUENCE</scope>
    <source>
        <strain evidence="2">IBT 29677</strain>
    </source>
</reference>
<sequence length="882" mass="97912">MSSYGCFYRLLRENDRPAKSYLPQVRLDIHAHVLSSNTRTTITQTYINPSNTESIPELFYSFPLYDGASIVGFTCRVGNEVIRGQVKPKKKAEEVYQEAKSKGQTAAIFDQSYDTADVFKTRLGNVPAGGKVHIDIILVQESKQDVQTDGIRYTVPIAIAPRYGTQNDDQAPSAPEGIAVKTAIKVDLVMEKDSDIRNIRSPTHPIEVTIGRTSTMPETTSKACYASVKLRENVIIQEDFVVTVGSSKKDLPFAFLETHPVLPNQRALMVSLIPKFGLPQSASEIIFVIDRSGSMEDKIPTLRLALEVFLKSLPIGIHFNIVSFGCRSKSLWPRSKICDRENLEEALKYTKKIKADMDKVPEVLLLTDGEVWDQNAVFEFVGKAVKESSARFFTLGIGNAVSHSLIGGISRAGMGFSQSVQNYEELNKTVVRMLKGALMARLTDATLDINLPDLEGEDFMVVEPIEEDLKDGQAEGTNKPIKLFDDKYEESDKVENVHQPLPKVTAPSIIQAPVELPPLFPFIRSTVYILFSGDVSSFPETIKLRARSDHGPLELDIPVQDIGLGETIHQLAAKRAMSELEEGHGWIHTTKDVHGDLITSKWESQIEELVQNECERLGVRFQIAGKHCSFVAVQDSHQSEDKGAARVSSGAMAGDEDAELVDCLEISDFDMCDAGQPLAASASLAVCLSSPAYCPEGESDEDMGFGLFGGSSEDEMAEEEDSVPRPAKKKKKMRRKAVGQFFEEEAGIDEDEEEILNSHPKDDSSGLHALISMQTFDGYWDWNNQLLQALGLEAESAKAKLQTRYKDLAGNNSDIWGLPVWKEVLATCLVGHFLQTQLSDSKDVWELLKEKADTWVQKSLNDLNETDRKTLRELIDEVGIYF</sequence>
<evidence type="ECO:0000313" key="2">
    <source>
        <dbReference type="EMBL" id="KAJ5407892.1"/>
    </source>
</evidence>
<dbReference type="AlphaFoldDB" id="A0A9X0BCN7"/>
<accession>A0A9X0BCN7</accession>
<dbReference type="GeneID" id="81365392"/>
<protein>
    <recommendedName>
        <fullName evidence="1">VIT domain-containing protein</fullName>
    </recommendedName>
</protein>
<dbReference type="OrthoDB" id="1729737at2759"/>
<evidence type="ECO:0000259" key="1">
    <source>
        <dbReference type="PROSITE" id="PS51468"/>
    </source>
</evidence>
<dbReference type="SMART" id="SM00609">
    <property type="entry name" value="VIT"/>
    <property type="match status" value="1"/>
</dbReference>
<comment type="caution">
    <text evidence="2">The sequence shown here is derived from an EMBL/GenBank/DDBJ whole genome shotgun (WGS) entry which is preliminary data.</text>
</comment>
<dbReference type="EMBL" id="JAPZBU010000004">
    <property type="protein sequence ID" value="KAJ5407892.1"/>
    <property type="molecule type" value="Genomic_DNA"/>
</dbReference>